<evidence type="ECO:0000256" key="1">
    <source>
        <dbReference type="SAM" id="Phobius"/>
    </source>
</evidence>
<dbReference type="PANTHER" id="PTHR38588">
    <property type="entry name" value="BLL0334 PROTEIN"/>
    <property type="match status" value="1"/>
</dbReference>
<dbReference type="CDD" id="cd05018">
    <property type="entry name" value="CoxG"/>
    <property type="match status" value="1"/>
</dbReference>
<feature type="transmembrane region" description="Helical" evidence="1">
    <location>
        <begin position="202"/>
        <end position="222"/>
    </location>
</feature>
<dbReference type="EMBL" id="NEVS01000004">
    <property type="protein sequence ID" value="OZI61006.1"/>
    <property type="molecule type" value="Genomic_DNA"/>
</dbReference>
<dbReference type="AlphaFoldDB" id="A0A261UGF4"/>
<keyword evidence="3" id="KW-1185">Reference proteome</keyword>
<evidence type="ECO:0008006" key="4">
    <source>
        <dbReference type="Google" id="ProtNLM"/>
    </source>
</evidence>
<evidence type="ECO:0000313" key="3">
    <source>
        <dbReference type="Proteomes" id="UP000215767"/>
    </source>
</evidence>
<dbReference type="SUPFAM" id="SSF55961">
    <property type="entry name" value="Bet v1-like"/>
    <property type="match status" value="1"/>
</dbReference>
<reference evidence="3" key="1">
    <citation type="submission" date="2017-05" db="EMBL/GenBank/DDBJ databases">
        <title>Complete and WGS of Bordetella genogroups.</title>
        <authorList>
            <person name="Spilker T."/>
            <person name="Lipuma J."/>
        </authorList>
    </citation>
    <scope>NUCLEOTIDE SEQUENCE [LARGE SCALE GENOMIC DNA]</scope>
    <source>
        <strain evidence="3">AU8856</strain>
    </source>
</reference>
<name>A0A261UGF4_9BORD</name>
<dbReference type="InterPro" id="IPR023393">
    <property type="entry name" value="START-like_dom_sf"/>
</dbReference>
<organism evidence="2 3">
    <name type="scientific">Bordetella genomosp. 11</name>
    <dbReference type="NCBI Taxonomy" id="1416808"/>
    <lineage>
        <taxon>Bacteria</taxon>
        <taxon>Pseudomonadati</taxon>
        <taxon>Pseudomonadota</taxon>
        <taxon>Betaproteobacteria</taxon>
        <taxon>Burkholderiales</taxon>
        <taxon>Alcaligenaceae</taxon>
        <taxon>Bordetella</taxon>
    </lineage>
</organism>
<keyword evidence="1" id="KW-0812">Transmembrane</keyword>
<gene>
    <name evidence="2" type="ORF">CAL28_16775</name>
</gene>
<keyword evidence="1" id="KW-0472">Membrane</keyword>
<dbReference type="RefSeq" id="WP_094842414.1">
    <property type="nucleotide sequence ID" value="NZ_NEVS01000004.1"/>
</dbReference>
<accession>A0A261UGF4</accession>
<dbReference type="Proteomes" id="UP000215767">
    <property type="component" value="Unassembled WGS sequence"/>
</dbReference>
<keyword evidence="1" id="KW-1133">Transmembrane helix</keyword>
<evidence type="ECO:0000313" key="2">
    <source>
        <dbReference type="EMBL" id="OZI61006.1"/>
    </source>
</evidence>
<dbReference type="InterPro" id="IPR010419">
    <property type="entry name" value="CO_DH_gsu"/>
</dbReference>
<dbReference type="OrthoDB" id="9787428at2"/>
<protein>
    <recommendedName>
        <fullName evidence="4">Carbon monoxide dehydrogenase</fullName>
    </recommendedName>
</protein>
<dbReference type="Gene3D" id="3.30.530.20">
    <property type="match status" value="1"/>
</dbReference>
<dbReference type="Pfam" id="PF06240">
    <property type="entry name" value="COXG"/>
    <property type="match status" value="1"/>
</dbReference>
<sequence length="225" mass="23062">MEITGEQCIPASQDAVWAALNDPAVLKACIPGCDSIERQSDNEYRISMLAAVGPVKARFHGRLAIRDADPPRGYSLAFEGSGGAAGFGKGGASVTLAPDDAGTRLAYAANAEVTGKLAQVGSRLMDGVAKKMAAEFFQRFKASFASPGQSAPADGHPVSAAAMATAPKPLPGRVAATPGAHPVPNDDRGLARGRDIVAELRVWQAIAVVAIASACLAIGYIIGTH</sequence>
<dbReference type="PANTHER" id="PTHR38588:SF1">
    <property type="entry name" value="BLL0334 PROTEIN"/>
    <property type="match status" value="1"/>
</dbReference>
<proteinExistence type="predicted"/>
<comment type="caution">
    <text evidence="2">The sequence shown here is derived from an EMBL/GenBank/DDBJ whole genome shotgun (WGS) entry which is preliminary data.</text>
</comment>